<reference evidence="1" key="1">
    <citation type="submission" date="2022-08" db="EMBL/GenBank/DDBJ databases">
        <title>Genome Sequence of Lecanicillium fungicola.</title>
        <authorList>
            <person name="Buettner E."/>
        </authorList>
    </citation>
    <scope>NUCLEOTIDE SEQUENCE</scope>
    <source>
        <strain evidence="1">Babe33</strain>
    </source>
</reference>
<comment type="caution">
    <text evidence="1">The sequence shown here is derived from an EMBL/GenBank/DDBJ whole genome shotgun (WGS) entry which is preliminary data.</text>
</comment>
<dbReference type="EMBL" id="JANJQO010000001">
    <property type="protein sequence ID" value="KAJ2984349.1"/>
    <property type="molecule type" value="Genomic_DNA"/>
</dbReference>
<organism evidence="1 2">
    <name type="scientific">Zarea fungicola</name>
    <dbReference type="NCBI Taxonomy" id="93591"/>
    <lineage>
        <taxon>Eukaryota</taxon>
        <taxon>Fungi</taxon>
        <taxon>Dikarya</taxon>
        <taxon>Ascomycota</taxon>
        <taxon>Pezizomycotina</taxon>
        <taxon>Sordariomycetes</taxon>
        <taxon>Hypocreomycetidae</taxon>
        <taxon>Hypocreales</taxon>
        <taxon>Cordycipitaceae</taxon>
        <taxon>Zarea</taxon>
    </lineage>
</organism>
<name>A0ACC1NZL2_9HYPO</name>
<gene>
    <name evidence="1" type="ORF">NQ176_g1</name>
</gene>
<protein>
    <submittedName>
        <fullName evidence="1">Uncharacterized protein</fullName>
    </submittedName>
</protein>
<dbReference type="Proteomes" id="UP001143910">
    <property type="component" value="Unassembled WGS sequence"/>
</dbReference>
<proteinExistence type="predicted"/>
<sequence>MFTVRSNLRRLQQSLVSYALAQLSGANSVTSYFVPIMKLLGAGGSSKESMFLSGMYSFSKLWYILIASFILVDGLGRRRSLFLGITVQTLSHVYIAVFIKYLQQGPVSNSAKQAAIAALFIHAFGYAVGLFVLPYVFGGELWPNRIRALGGAIGQTFHWLFIYAMAYGTPGLLHATDNWGAFLFFAGFCALGLLYVFFMVPDTAGVSVEQLDELFNGPWFGAYKYKKVDLEVMSTVGTVREEILKD</sequence>
<accession>A0ACC1NZL2</accession>
<evidence type="ECO:0000313" key="1">
    <source>
        <dbReference type="EMBL" id="KAJ2984349.1"/>
    </source>
</evidence>
<keyword evidence="2" id="KW-1185">Reference proteome</keyword>
<evidence type="ECO:0000313" key="2">
    <source>
        <dbReference type="Proteomes" id="UP001143910"/>
    </source>
</evidence>